<dbReference type="Proteomes" id="UP000070319">
    <property type="component" value="Unassembled WGS sequence"/>
</dbReference>
<dbReference type="EMBL" id="LTDF01000173">
    <property type="protein sequence ID" value="KXT41212.1"/>
    <property type="molecule type" value="Genomic_DNA"/>
</dbReference>
<protein>
    <submittedName>
        <fullName evidence="1">Uncharacterized protein</fullName>
    </submittedName>
</protein>
<comment type="caution">
    <text evidence="1">The sequence shown here is derived from an EMBL/GenBank/DDBJ whole genome shotgun (WGS) entry which is preliminary data.</text>
</comment>
<evidence type="ECO:0000313" key="1">
    <source>
        <dbReference type="EMBL" id="KXT41212.1"/>
    </source>
</evidence>
<sequence>MFVVVGKLYETFRTVLLERFLQPSGCGVDGGEVEPEYHELRSQGSGMFVYPLFAKELFEAVGVIDVIIGRQHVDEQRLAESAGADEKKI</sequence>
<reference evidence="1 2" key="1">
    <citation type="submission" date="2016-02" db="EMBL/GenBank/DDBJ databases">
        <authorList>
            <person name="Wen L."/>
            <person name="He K."/>
            <person name="Yang H."/>
        </authorList>
    </citation>
    <scope>NUCLEOTIDE SEQUENCE [LARGE SCALE GENOMIC DNA]</scope>
    <source>
        <strain evidence="1 2">KLE1704</strain>
    </source>
</reference>
<organism evidence="1">
    <name type="scientific">Bacteroides intestinalis</name>
    <dbReference type="NCBI Taxonomy" id="329854"/>
    <lineage>
        <taxon>Bacteria</taxon>
        <taxon>Pseudomonadati</taxon>
        <taxon>Bacteroidota</taxon>
        <taxon>Bacteroidia</taxon>
        <taxon>Bacteroidales</taxon>
        <taxon>Bacteroidaceae</taxon>
        <taxon>Bacteroides</taxon>
    </lineage>
</organism>
<name>A0A139KPV2_9BACE</name>
<dbReference type="AlphaFoldDB" id="A0A139KPV2"/>
<proteinExistence type="predicted"/>
<accession>A0A139KPV2</accession>
<evidence type="ECO:0000313" key="2">
    <source>
        <dbReference type="Proteomes" id="UP000070319"/>
    </source>
</evidence>
<gene>
    <name evidence="1" type="ORF">HMPREF2531_05010</name>
</gene>